<dbReference type="KEGG" id="tpol:Mal48_34490"/>
<reference evidence="2 3" key="1">
    <citation type="submission" date="2019-02" db="EMBL/GenBank/DDBJ databases">
        <title>Deep-cultivation of Planctomycetes and their phenomic and genomic characterization uncovers novel biology.</title>
        <authorList>
            <person name="Wiegand S."/>
            <person name="Jogler M."/>
            <person name="Boedeker C."/>
            <person name="Pinto D."/>
            <person name="Vollmers J."/>
            <person name="Rivas-Marin E."/>
            <person name="Kohn T."/>
            <person name="Peeters S.H."/>
            <person name="Heuer A."/>
            <person name="Rast P."/>
            <person name="Oberbeckmann S."/>
            <person name="Bunk B."/>
            <person name="Jeske O."/>
            <person name="Meyerdierks A."/>
            <person name="Storesund J.E."/>
            <person name="Kallscheuer N."/>
            <person name="Luecker S."/>
            <person name="Lage O.M."/>
            <person name="Pohl T."/>
            <person name="Merkel B.J."/>
            <person name="Hornburger P."/>
            <person name="Mueller R.-W."/>
            <person name="Bruemmer F."/>
            <person name="Labrenz M."/>
            <person name="Spormann A.M."/>
            <person name="Op den Camp H."/>
            <person name="Overmann J."/>
            <person name="Amann R."/>
            <person name="Jetten M.S.M."/>
            <person name="Mascher T."/>
            <person name="Medema M.H."/>
            <person name="Devos D.P."/>
            <person name="Kaster A.-K."/>
            <person name="Ovreas L."/>
            <person name="Rohde M."/>
            <person name="Galperin M.Y."/>
            <person name="Jogler C."/>
        </authorList>
    </citation>
    <scope>NUCLEOTIDE SEQUENCE [LARGE SCALE GENOMIC DNA]</scope>
    <source>
        <strain evidence="2 3">Mal48</strain>
    </source>
</reference>
<dbReference type="OrthoDB" id="230391at2"/>
<name>A0A517QRF2_9PLAN</name>
<feature type="region of interest" description="Disordered" evidence="1">
    <location>
        <begin position="3830"/>
        <end position="3887"/>
    </location>
</feature>
<evidence type="ECO:0000313" key="3">
    <source>
        <dbReference type="Proteomes" id="UP000315724"/>
    </source>
</evidence>
<dbReference type="EMBL" id="CP036267">
    <property type="protein sequence ID" value="QDT34189.1"/>
    <property type="molecule type" value="Genomic_DNA"/>
</dbReference>
<feature type="compositionally biased region" description="Basic and acidic residues" evidence="1">
    <location>
        <begin position="3860"/>
        <end position="3873"/>
    </location>
</feature>
<evidence type="ECO:0000313" key="2">
    <source>
        <dbReference type="EMBL" id="QDT34189.1"/>
    </source>
</evidence>
<dbReference type="Proteomes" id="UP000315724">
    <property type="component" value="Chromosome"/>
</dbReference>
<keyword evidence="3" id="KW-1185">Reference proteome</keyword>
<dbReference type="RefSeq" id="WP_145201737.1">
    <property type="nucleotide sequence ID" value="NZ_CP036267.1"/>
</dbReference>
<accession>A0A517QRF2</accession>
<proteinExistence type="predicted"/>
<evidence type="ECO:0000256" key="1">
    <source>
        <dbReference type="SAM" id="MobiDB-lite"/>
    </source>
</evidence>
<sequence length="3942" mass="397756">MKWFSRLQHLLSDLGERSCVSKRRHSGGFAHRHPDDFVQLYVDRLEERRVLSVTAALIAGELIIEGTDATEDLAILQLSNAGDPGNEVIRIFDTTDITANPIDIVDHMGNSIGDSIVTSQLPNGIRIEMGDQDDEVILRIPSGFAGADPLQITVDGGGGNDLVTLVDNGNPLFTSLPDDASVTINAETIRLADESFLLNDVDLVLNGSLQLTEDQLLSTSGIVDISGDVFGLAGNPAESFEVDTDGNDFSVGGSLGLLGKELGDVEITASVISLGDGALTSGDQLYHGAFQLSADANLESTVSGAIEFDTIDGNGHDLTIMTDGDVLFGDTVEAVLNLDVSGAGTSRIDADSISAMESIEFHNQVVVAQDTTLSAVGRVKVDGPINSVAGEFNTLNIQSVGMGGNPALPGSIILGSNAGTSPGGAFGSVTMTAKTEISLHDVTTQSGLQSYSADLIATNSHYVTMGGDFTVMGLWDVQSNSLVETDGGDIDLSASTLSSSNVGITLQLDATDGMNPGGVVTLGQASNASGNLLGLLEINAENVLFTTTNFEVGTIDVVAAEMITLRDVTTSGDQLYQANTVSISGMYATNGGAFTAIGHTAPVAMNLTDDVNIKTDDGSDPATSNVDFSDARLSASVAGKSIQIDAGTGADVDFFAVGDSGGEFVQNVTITAANEVTLGSDPFTVAGTFQVDNATTVFVTGMFLAGAATITANLNATNTIETNVGSISVTGNVKSSNTLTSQNHIKVTGTAQFGTDVTANGNVDLDDDVTLTGDVIIKAGSIDISGDLLGDGALQHQVTLDGTTTITGSIGGAASTIGNLIVETGQLDAGDINISGDLVAGQAVSTTLGDVAVGGNLDADSTLQSAGGINISGTSRLGGDVTSALDQVYQDDVTLTDDVILKGGDIDISGDLLGDGVLQHQVTLDGTTTITGSIGGAASTIGNLIVETGQLAAEEINISGDLVASQVASTTLGDIVVGGNLDTDSTLQSAGGINITGTSRLGGDVTSALDQVYQDDVTLKSNVHFSAEDGGDIDSNAITFLGKLNEDAAATSSNAFFTTSSDVLFMEAVGSLIPIDSLTFHQANDITFDSTVQVAGDFMIATANDVTLNSTLEVGGDITQSAGSGTTEFNGTSGAGIGGMLNVTTESVLFQTAVVTTGGNIDIQAAESITFTTQGGFDADVATINLVADTDNNNTGSFVQSADSKVTTLNETVNAISVSVMGTGDAEIASLNAGTTSGVVTVSVGGEILDATDSETANIIAFGAELIAASGIGAAGGMDDLNTDVARLAFDNSSGELHIRNDGALEVAMVNVLAESQALGGGTLTANSPLTISMNTLVGGNMTFTAGNSAVVGDDLTINADVTHTDGNGFIAFVAGDDIAHMSGTLSNTGGAVNEIRFLADQEGAADGDRGGITQVAGALDAEHVLFVAFDPVDFSAGTNDVETLAADVDGAFTFVEVDTLTIGTVNGVSGIMTQGSHVDIQSGGELTVDEEINTQPGAGGSVTVSAAILNATLSAGAGDITLNGGGLDLVINAAQSTATSAMYSAPRDIIIGARVSTTAPGANLTFSADTDNDSVGGVHLLVGGQVDSAGTVLIEGSDLSTTAGSVESVRVDADGMTDQILAVGEISIQPRGSAPANADQVLDGQIHSTTDDIDITAKNNILLSADLIADDGNVDLNSAVRLTGASTISTGGTATFNSTIDDDGVAMTGSALTVTAAGTTRFMGAIGVSDAIESLLVDGGGTTEVEADINATGSVQFDDALVLINSLTITSNDAGLLFNSTVEGTTAGMEDLTITVDSIAGDVTFQQAVGQSTALGNVIVTNVRDLLIDQAFTAESFVQQDGTGQTTVNGLTKLNGVTGFDVTTSEIDINADIDVAAAALGANVALTSDNSISLDATILSGTGSVMLMAGSDVTITGGISSAAGPVLIEANNDVTFEMTALIELTAGSVTVTADADADQDGAGGALLMEDGALIDAGSGTISLSADEDITLGGLLTTNSTASAVSIVTTSGGIVDGGDTHLEIVADAVGAVVAIDAVTGIGSGNELETKVAAIDLENSASGNIEIEEQTALTINNAAQVSDGNIAITTVDGSILIAGMGVSTNGTGTVLIDANGNDSSLKIDAAITTEDGGITLNADGGITGTASGSVSSITGSIGIHADAEVNGTGGVGLMDTPVDAGSETISVTASQDVIIGTATTTSAANNAVSILSRDGSIMADVTAMNGQLNLDSATGSVITSDVERVDAVNSTSGDIMVTNSSALDIIGVSQQGSGDVIISSDGTMTILNSGTGVTATTGMVKLAALMAGSDMLVNQDISTGGGEINLFAEGRVASTLGSDLNTSAPASAAGQINIKANTGDVELRGDVSAVGTGAEDAGDISIESVASNVILTNVDASAGGVAGAISVTAGQEISLTGNLTALGDTSDGSVSLDAGTEILDGNDGSTLISTGDLSLTATSNIGEIDDFVARTGNAIDAVVTGELQDLSITDAGGEIHLKIMGDLQAASGAIVPDIDGVATLLLQTTGMLDVGTNPGVLDLSPGDLIGLHAGTVLTLPDAGMNVGSGLTGGTLRLSGGTDIVDPAGRELGLFVARDLFFTSMSSGGDTTLNLDVTNLDADLSGAAAGTKLTINNEGELNANHVVTHNGDIRINNALMQRGDLNIGQIDAGTGDVILDTTANGGALRDLDENELPANTNVDIIAAGLAIRVANNSVTNVIDHTLEVEIDTLAAESENLAVKILDESGSLTIGTVDGLSGVTVSNADADDVVEVVTVGVLNVNENVSSTGLADLFLAAGGNTAANDLNLDADVSKQGAAGNVLLIAGDDVSISSTSSVTAENDSNITVQAGVDVLTPDVANTAPFSSGNINGDILMSSGSLIGTDAGTITLQATRDVAITLLNANFDDSGDLGNVIVTADDNGLADSTPNGSGEIREVLAGESANIIAENASLSAATGIGAANDINLDVMTVDASNSMVGDVQLFEVAGAGDNNLIVTSISNQNGDVNVQTDDGTLTIAGPVSTTGSGNVVLTSGDSDLDGNGDLQIQASVTTEQGSVTLTSEGNHVEFTDAGDVTTTSGRIDVAAGMTDDMGNITQTAGSVINAGNAQVEFNAHGQITLGQIVTTNASTEAVTLNADLGVNSVDPPNILNIDAANGRLVINTDSGVAPIRTTVESLDMSNISTGGVTITETDAINIVRVDQNAAAGIDITAGGTMTLVSGEAGVTGTSDAINLTTEGAGSQIVINSTIQSTTGKITVNSADNVRMGAASSIETSAAELLLIGGNALDPGSVTSGGILMEDGALIDATDARVDLVAKEDIQVGRILTSTDVRLTSLGGAITDAGDSGGVDIVAASLGLDAATGIGDGNGIETSVATLAARNSTSGGIEIDNTTGGLLTIGDFNSTALDATLGPLSGITLAGAISENIVLTHDGELLIASPVLNMTGGEIDITSGADFTVQAVVIADINSPTGIVRLNSGADLIVLDTNPGDLAASDIEGYEVIGTAASPVPDFDQGTGGTVYDPSNPDLFNPPENVTDPINFDPDNPAHLAMLPVRFADNVIVRSHTGAITQPVPSAKNIDTPQVLSNGIARITGEFGRDSEETFTYVVDWDSVFGDDTQTFNSGDPLYSNEEGIVIGTVPGTGPGAFDFDHRYFGNPNPNNPSAPILITISVFDDPNITFFADAGAIDLGEITFDSEAPIPGEGLAGGFVFDVSVDVPQIEAPRVQFSENLEKEQGAIIDTEEDDFSDGGVESEGSRDELILIIQKIGPDGKVEIDQFGRPIQRTLRGADAIERLSDLPELHKRLDFGHWKIFTKEGEDGQMMLVEDVVLRDGRPVVGEEGTQDRPPTSEAMGDSPSKMPEVNDSPKEPPVPEKQKNEDDDSGTSQIDPVLPIFDTDETLSLRSEDNQSEVAYLAALPVSSQVLRKVGRTLHRFKHFAGLFLGLLK</sequence>
<protein>
    <submittedName>
        <fullName evidence="2">Uncharacterized protein</fullName>
    </submittedName>
</protein>
<gene>
    <name evidence="2" type="ORF">Mal48_34490</name>
</gene>
<organism evidence="2 3">
    <name type="scientific">Thalassoglobus polymorphus</name>
    <dbReference type="NCBI Taxonomy" id="2527994"/>
    <lineage>
        <taxon>Bacteria</taxon>
        <taxon>Pseudomonadati</taxon>
        <taxon>Planctomycetota</taxon>
        <taxon>Planctomycetia</taxon>
        <taxon>Planctomycetales</taxon>
        <taxon>Planctomycetaceae</taxon>
        <taxon>Thalassoglobus</taxon>
    </lineage>
</organism>